<dbReference type="SMART" id="SM00382">
    <property type="entry name" value="AAA"/>
    <property type="match status" value="2"/>
</dbReference>
<dbReference type="PIRSF" id="PIRSF039117">
    <property type="entry name" value="KaiC"/>
    <property type="match status" value="1"/>
</dbReference>
<evidence type="ECO:0000256" key="5">
    <source>
        <dbReference type="ARBA" id="ARBA00022777"/>
    </source>
</evidence>
<evidence type="ECO:0000259" key="7">
    <source>
        <dbReference type="PROSITE" id="PS51146"/>
    </source>
</evidence>
<evidence type="ECO:0000256" key="6">
    <source>
        <dbReference type="ARBA" id="ARBA00022801"/>
    </source>
</evidence>
<sequence length="495" mass="54025">MNTRSTELKASPLARIESGLPSLDGILGGGFVEGACYILQGSPGTGKTILANQICFAQAERGAKALYMTLLSESFSQMFGFLASLDFFDLTKVPAFIYYASVYSTLKNEGLGKLLHLIVHEVRERRPKVLVFDGIFTIDEFFEREAGENQFRRFLNELSALAAQNRLTIILITNSDRRPSSPEYTMVDGWIELIDDLAPDQPRRYLTVHKHRGGPILRGRHEYRIAAPGLLVYPRIETRAVPRALAEAPSGRLTSGIASLDAMMAGGVPTRSTTAVIGPTGSGKTTVGLHFLAAACEAEPALFFGFYEPPARLMQKAEGLGLALGEKVAAGTARLIWQPPGERLIDEIGESILHAVEASSAKRIVIDGLAETCRPLADEQRLRSFLRCLNGQLLGRGATVFYTYEVPRLFFPDELVSGRFSGLVDNTLLLHYALSGETVERRATLLKVRDSDFDHRGRSFAIGDRGLVLDTTADRTEAVGSAGSLDRRPTFGGGE</sequence>
<dbReference type="InterPro" id="IPR030665">
    <property type="entry name" value="KaiC"/>
</dbReference>
<keyword evidence="9" id="KW-1185">Reference proteome</keyword>
<dbReference type="InterPro" id="IPR051347">
    <property type="entry name" value="Circadian_clock_KaiC-rel"/>
</dbReference>
<dbReference type="InterPro" id="IPR014774">
    <property type="entry name" value="KaiC-like_dom"/>
</dbReference>
<feature type="domain" description="KaiC" evidence="7">
    <location>
        <begin position="14"/>
        <end position="246"/>
    </location>
</feature>
<dbReference type="PANTHER" id="PTHR42926">
    <property type="match status" value="1"/>
</dbReference>
<comment type="caution">
    <text evidence="8">The sequence shown here is derived from an EMBL/GenBank/DDBJ whole genome shotgun (WGS) entry which is preliminary data.</text>
</comment>
<evidence type="ECO:0000256" key="1">
    <source>
        <dbReference type="ARBA" id="ARBA00012513"/>
    </source>
</evidence>
<organism evidence="8 9">
    <name type="scientific">Jiella sonneratiae</name>
    <dbReference type="NCBI Taxonomy" id="2816856"/>
    <lineage>
        <taxon>Bacteria</taxon>
        <taxon>Pseudomonadati</taxon>
        <taxon>Pseudomonadota</taxon>
        <taxon>Alphaproteobacteria</taxon>
        <taxon>Hyphomicrobiales</taxon>
        <taxon>Aurantimonadaceae</taxon>
        <taxon>Jiella</taxon>
    </lineage>
</organism>
<name>A0ABS3IZE3_9HYPH</name>
<dbReference type="EMBL" id="JAFMPY010000003">
    <property type="protein sequence ID" value="MBO0902790.1"/>
    <property type="molecule type" value="Genomic_DNA"/>
</dbReference>
<evidence type="ECO:0000313" key="8">
    <source>
        <dbReference type="EMBL" id="MBO0902790.1"/>
    </source>
</evidence>
<dbReference type="EC" id="2.7.11.1" evidence="1"/>
<keyword evidence="6" id="KW-0378">Hydrolase</keyword>
<dbReference type="InterPro" id="IPR027417">
    <property type="entry name" value="P-loop_NTPase"/>
</dbReference>
<proteinExistence type="predicted"/>
<evidence type="ECO:0000313" key="9">
    <source>
        <dbReference type="Proteomes" id="UP000664288"/>
    </source>
</evidence>
<keyword evidence="4" id="KW-0677">Repeat</keyword>
<dbReference type="SUPFAM" id="SSF52540">
    <property type="entry name" value="P-loop containing nucleoside triphosphate hydrolases"/>
    <property type="match status" value="2"/>
</dbReference>
<feature type="domain" description="KaiC" evidence="7">
    <location>
        <begin position="251"/>
        <end position="485"/>
    </location>
</feature>
<keyword evidence="3" id="KW-0808">Transferase</keyword>
<dbReference type="RefSeq" id="WP_207349423.1">
    <property type="nucleotide sequence ID" value="NZ_JAFMPY010000003.1"/>
</dbReference>
<gene>
    <name evidence="8" type="ORF">J1C47_04000</name>
</gene>
<dbReference type="Proteomes" id="UP000664288">
    <property type="component" value="Unassembled WGS sequence"/>
</dbReference>
<dbReference type="Gene3D" id="3.40.50.300">
    <property type="entry name" value="P-loop containing nucleotide triphosphate hydrolases"/>
    <property type="match status" value="2"/>
</dbReference>
<dbReference type="Pfam" id="PF06745">
    <property type="entry name" value="ATPase"/>
    <property type="match status" value="2"/>
</dbReference>
<dbReference type="PANTHER" id="PTHR42926:SF1">
    <property type="entry name" value="CIRCADIAN CLOCK OSCILLATOR PROTEIN KAIC 1"/>
    <property type="match status" value="1"/>
</dbReference>
<protein>
    <recommendedName>
        <fullName evidence="1">non-specific serine/threonine protein kinase</fullName>
        <ecNumber evidence="1">2.7.11.1</ecNumber>
    </recommendedName>
</protein>
<evidence type="ECO:0000256" key="4">
    <source>
        <dbReference type="ARBA" id="ARBA00022737"/>
    </source>
</evidence>
<dbReference type="InterPro" id="IPR003593">
    <property type="entry name" value="AAA+_ATPase"/>
</dbReference>
<accession>A0ABS3IZE3</accession>
<evidence type="ECO:0000256" key="2">
    <source>
        <dbReference type="ARBA" id="ARBA00022553"/>
    </source>
</evidence>
<reference evidence="8 9" key="1">
    <citation type="submission" date="2021-03" db="EMBL/GenBank/DDBJ databases">
        <title>Whole genome sequence of Jiella sp. MQZ13P-4.</title>
        <authorList>
            <person name="Tuo L."/>
        </authorList>
    </citation>
    <scope>NUCLEOTIDE SEQUENCE [LARGE SCALE GENOMIC DNA]</scope>
    <source>
        <strain evidence="8 9">MQZ13P-4</strain>
    </source>
</reference>
<dbReference type="PROSITE" id="PS51146">
    <property type="entry name" value="KAIC"/>
    <property type="match status" value="2"/>
</dbReference>
<keyword evidence="5" id="KW-0418">Kinase</keyword>
<dbReference type="InterPro" id="IPR010624">
    <property type="entry name" value="KaiC_dom"/>
</dbReference>
<keyword evidence="2" id="KW-0597">Phosphoprotein</keyword>
<evidence type="ECO:0000256" key="3">
    <source>
        <dbReference type="ARBA" id="ARBA00022679"/>
    </source>
</evidence>